<evidence type="ECO:0000256" key="2">
    <source>
        <dbReference type="ARBA" id="ARBA00012551"/>
    </source>
</evidence>
<dbReference type="CDD" id="cd00009">
    <property type="entry name" value="AAA"/>
    <property type="match status" value="1"/>
</dbReference>
<evidence type="ECO:0000256" key="3">
    <source>
        <dbReference type="ARBA" id="ARBA00022741"/>
    </source>
</evidence>
<dbReference type="AlphaFoldDB" id="E0SPA1"/>
<dbReference type="SMART" id="SM00382">
    <property type="entry name" value="AAA"/>
    <property type="match status" value="1"/>
</dbReference>
<dbReference type="KEGG" id="iag:Igag_1222"/>
<dbReference type="Pfam" id="PF17856">
    <property type="entry name" value="TIP49_C"/>
    <property type="match status" value="1"/>
</dbReference>
<dbReference type="Gene3D" id="3.40.50.300">
    <property type="entry name" value="P-loop containing nucleotide triphosphate hydrolases"/>
    <property type="match status" value="1"/>
</dbReference>
<dbReference type="InterPro" id="IPR003593">
    <property type="entry name" value="AAA+_ATPase"/>
</dbReference>
<dbReference type="EC" id="3.6.4.12" evidence="2"/>
<gene>
    <name evidence="8" type="ordered locus">Igag_1222</name>
</gene>
<dbReference type="HOGENOM" id="CLU_028311_1_1_2"/>
<dbReference type="FunFam" id="1.10.8.60:FF:000010">
    <property type="entry name" value="RuvB-like helicase"/>
    <property type="match status" value="1"/>
</dbReference>
<evidence type="ECO:0000256" key="5">
    <source>
        <dbReference type="ARBA" id="ARBA00022806"/>
    </source>
</evidence>
<dbReference type="FunFam" id="3.40.50.300:FF:002221">
    <property type="entry name" value="RuvB-like 2"/>
    <property type="match status" value="1"/>
</dbReference>
<dbReference type="BioCyc" id="IAGG583356:GHAH-1199-MONOMER"/>
<dbReference type="PANTHER" id="PTHR11093">
    <property type="entry name" value="RUVB-RELATED REPTIN AND PONTIN"/>
    <property type="match status" value="1"/>
</dbReference>
<dbReference type="InterPro" id="IPR027417">
    <property type="entry name" value="P-loop_NTPase"/>
</dbReference>
<dbReference type="SUPFAM" id="SSF52540">
    <property type="entry name" value="P-loop containing nucleoside triphosphate hydrolases"/>
    <property type="match status" value="1"/>
</dbReference>
<proteinExistence type="inferred from homology"/>
<dbReference type="EMBL" id="CP002098">
    <property type="protein sequence ID" value="ADM28028.1"/>
    <property type="molecule type" value="Genomic_DNA"/>
</dbReference>
<dbReference type="InterPro" id="IPR027238">
    <property type="entry name" value="RuvB-like"/>
</dbReference>
<keyword evidence="4" id="KW-0378">Hydrolase</keyword>
<dbReference type="GO" id="GO:0005524">
    <property type="term" value="F:ATP binding"/>
    <property type="evidence" value="ECO:0007669"/>
    <property type="project" value="UniProtKB-KW"/>
</dbReference>
<evidence type="ECO:0000256" key="6">
    <source>
        <dbReference type="ARBA" id="ARBA00022840"/>
    </source>
</evidence>
<keyword evidence="5" id="KW-0347">Helicase</keyword>
<name>E0SPA1_IGNAA</name>
<dbReference type="FunFam" id="2.40.50.360:FF:000001">
    <property type="entry name" value="RuvB-like helicase"/>
    <property type="match status" value="1"/>
</dbReference>
<reference evidence="8 9" key="1">
    <citation type="journal article" date="2010" name="Stand. Genomic Sci.">
        <title>Complete genome sequence of Ignisphaera aggregans type strain (AQ1.S1).</title>
        <authorList>
            <person name="Goker M."/>
            <person name="Held B."/>
            <person name="Lapidus A."/>
            <person name="Nolan M."/>
            <person name="Spring S."/>
            <person name="Yasawong M."/>
            <person name="Lucas S."/>
            <person name="Glavina Del Rio T."/>
            <person name="Tice H."/>
            <person name="Cheng J.F."/>
            <person name="Goodwin L."/>
            <person name="Tapia R."/>
            <person name="Pitluck S."/>
            <person name="Liolios K."/>
            <person name="Ivanova N."/>
            <person name="Mavromatis K."/>
            <person name="Mikhailova N."/>
            <person name="Pati A."/>
            <person name="Chen A."/>
            <person name="Palaniappan K."/>
            <person name="Brambilla E."/>
            <person name="Land M."/>
            <person name="Hauser L."/>
            <person name="Chang Y.J."/>
            <person name="Jeffries C.D."/>
            <person name="Brettin T."/>
            <person name="Detter J.C."/>
            <person name="Han C."/>
            <person name="Rohde M."/>
            <person name="Sikorski J."/>
            <person name="Woyke T."/>
            <person name="Bristow J."/>
            <person name="Eisen J.A."/>
            <person name="Markowitz V."/>
            <person name="Hugenholtz P."/>
            <person name="Kyrpides N.C."/>
            <person name="Klenk H.P."/>
        </authorList>
    </citation>
    <scope>NUCLEOTIDE SEQUENCE [LARGE SCALE GENOMIC DNA]</scope>
    <source>
        <strain evidence="9">DSM 17230 / JCM 13409 / AQ1.S1</strain>
    </source>
</reference>
<dbReference type="InterPro" id="IPR042487">
    <property type="entry name" value="RuvBL1/2_DNA/RNA_bd_dom"/>
</dbReference>
<evidence type="ECO:0000313" key="8">
    <source>
        <dbReference type="EMBL" id="ADM28028.1"/>
    </source>
</evidence>
<keyword evidence="6" id="KW-0067">ATP-binding</keyword>
<dbReference type="Proteomes" id="UP000001304">
    <property type="component" value="Chromosome"/>
</dbReference>
<dbReference type="InterPro" id="IPR010339">
    <property type="entry name" value="TIP49_P-loop"/>
</dbReference>
<evidence type="ECO:0000256" key="4">
    <source>
        <dbReference type="ARBA" id="ARBA00022801"/>
    </source>
</evidence>
<organism evidence="8 9">
    <name type="scientific">Ignisphaera aggregans (strain DSM 17230 / JCM 13409 / AQ1.S1)</name>
    <dbReference type="NCBI Taxonomy" id="583356"/>
    <lineage>
        <taxon>Archaea</taxon>
        <taxon>Thermoproteota</taxon>
        <taxon>Thermoprotei</taxon>
        <taxon>Desulfurococcales</taxon>
        <taxon>Desulfurococcaceae</taxon>
        <taxon>Ignisphaera</taxon>
    </lineage>
</organism>
<accession>E0SPA1</accession>
<dbReference type="InterPro" id="IPR041048">
    <property type="entry name" value="RuvB-like_C"/>
</dbReference>
<dbReference type="GO" id="GO:0016787">
    <property type="term" value="F:hydrolase activity"/>
    <property type="evidence" value="ECO:0007669"/>
    <property type="project" value="UniProtKB-KW"/>
</dbReference>
<dbReference type="Gene3D" id="2.40.50.360">
    <property type="entry name" value="RuvB-like helicase, domain II"/>
    <property type="match status" value="1"/>
</dbReference>
<protein>
    <recommendedName>
        <fullName evidence="2">DNA helicase</fullName>
        <ecNumber evidence="2">3.6.4.12</ecNumber>
    </recommendedName>
</protein>
<keyword evidence="9" id="KW-1185">Reference proteome</keyword>
<evidence type="ECO:0000313" key="9">
    <source>
        <dbReference type="Proteomes" id="UP000001304"/>
    </source>
</evidence>
<dbReference type="Pfam" id="PF06068">
    <property type="entry name" value="TIP49"/>
    <property type="match status" value="1"/>
</dbReference>
<comment type="similarity">
    <text evidence="1">Belongs to the RuvB family.</text>
</comment>
<keyword evidence="3" id="KW-0547">Nucleotide-binding</keyword>
<evidence type="ECO:0000256" key="1">
    <source>
        <dbReference type="ARBA" id="ARBA00007519"/>
    </source>
</evidence>
<sequence>MSIIREVKEESRREMLKRISAHSHIRGLGLDEKGEPLPVADGLVGQIEARRAAGIVVRMIKEGRLAGRGILFVGPPGSGKTALAIAIARELGEDTPFVMINGAELYSAEVKKTEILMRAVRRAIGVRFKEIRRVYEGVVKDIKFALTSHPFNPYVKVPRAARITLATKDEEKTLEVDESIAMQLAQHGIRRGDMISIDADTGEVFKLGRVKGIEKAKYFDVESTRVFEEMPKGKIFKEKEIIRTVTLHDLDEAYAAQRRAVFSIIGGLLEEREIDPEIRKNVDELVRKHLSEGKVTLVPGVLFIDDVHMLDIESFSFLSRVLESEFSPIVIMATNRGMTKIRGTDIESPHGIPLDLLDRLLIIPVRPYTPDEMREIIMIRSDEEDVKLSKDAIEALVKIASERSLRYAVQLMHPAKIIADRKGRDEVRAEDVEEAAKLFMDVSLSIEFAKKWESKFLK</sequence>
<dbReference type="Gene3D" id="1.10.8.60">
    <property type="match status" value="1"/>
</dbReference>
<evidence type="ECO:0000259" key="7">
    <source>
        <dbReference type="SMART" id="SM00382"/>
    </source>
</evidence>
<feature type="domain" description="AAA+ ATPase" evidence="7">
    <location>
        <begin position="66"/>
        <end position="369"/>
    </location>
</feature>
<dbReference type="GO" id="GO:0003678">
    <property type="term" value="F:DNA helicase activity"/>
    <property type="evidence" value="ECO:0007669"/>
    <property type="project" value="UniProtKB-EC"/>
</dbReference>
<dbReference type="STRING" id="583356.Igag_1222"/>